<feature type="region of interest" description="Disordered" evidence="1">
    <location>
        <begin position="147"/>
        <end position="215"/>
    </location>
</feature>
<dbReference type="EMBL" id="MK072443">
    <property type="protein sequence ID" value="AYV85239.1"/>
    <property type="molecule type" value="Genomic_DNA"/>
</dbReference>
<feature type="compositionally biased region" description="Acidic residues" evidence="1">
    <location>
        <begin position="155"/>
        <end position="170"/>
    </location>
</feature>
<evidence type="ECO:0000313" key="2">
    <source>
        <dbReference type="EMBL" id="AYV85239.1"/>
    </source>
</evidence>
<organism evidence="2">
    <name type="scientific">Satyrvirus sp</name>
    <dbReference type="NCBI Taxonomy" id="2487771"/>
    <lineage>
        <taxon>Viruses</taxon>
        <taxon>Varidnaviria</taxon>
        <taxon>Bamfordvirae</taxon>
        <taxon>Nucleocytoviricota</taxon>
        <taxon>Megaviricetes</taxon>
        <taxon>Imitervirales</taxon>
        <taxon>Mimiviridae</taxon>
        <taxon>Megamimivirinae</taxon>
    </lineage>
</organism>
<feature type="compositionally biased region" description="Low complexity" evidence="1">
    <location>
        <begin position="206"/>
        <end position="215"/>
    </location>
</feature>
<reference evidence="2" key="1">
    <citation type="submission" date="2018-10" db="EMBL/GenBank/DDBJ databases">
        <title>Hidden diversity of soil giant viruses.</title>
        <authorList>
            <person name="Schulz F."/>
            <person name="Alteio L."/>
            <person name="Goudeau D."/>
            <person name="Ryan E.M."/>
            <person name="Malmstrom R.R."/>
            <person name="Blanchard J."/>
            <person name="Woyke T."/>
        </authorList>
    </citation>
    <scope>NUCLEOTIDE SEQUENCE</scope>
    <source>
        <strain evidence="2">SAV1</strain>
    </source>
</reference>
<accession>A0A3G5AIK0</accession>
<sequence>MPKKNIEYTMFSLVLNRGSDMNGVYFIQYTGNEKAFKKFRRINKKNKDLICYDQLFSYDEMKELTKCYGLIDSGAYDNNERFILSGKLKVPGENRAYSVKYDKKKKSFELDTWWEKYLDDTKFPEWKNIIEKVTDFGFGRGGTKIELEKDREEISELSDDSDEDTSENSEDYAGSNSNSNSDSDDSDDIYDFDDSDDSDDTDSTDSTDSTDGSDE</sequence>
<feature type="compositionally biased region" description="Acidic residues" evidence="1">
    <location>
        <begin position="182"/>
        <end position="205"/>
    </location>
</feature>
<proteinExistence type="predicted"/>
<evidence type="ECO:0000256" key="1">
    <source>
        <dbReference type="SAM" id="MobiDB-lite"/>
    </source>
</evidence>
<name>A0A3G5AIK0_9VIRU</name>
<gene>
    <name evidence="2" type="ORF">Satyrvirus7_33</name>
</gene>
<protein>
    <submittedName>
        <fullName evidence="2">Putative ORFan</fullName>
    </submittedName>
</protein>